<sequence>VVVHMGGFVHCAEKSGWDFVTSGHYMVSANQNEVYKTNTSSMRMQVKAVTAIPP</sequence>
<feature type="non-terminal residue" evidence="1">
    <location>
        <position position="1"/>
    </location>
</feature>
<organism evidence="1">
    <name type="scientific">Arion vulgaris</name>
    <dbReference type="NCBI Taxonomy" id="1028688"/>
    <lineage>
        <taxon>Eukaryota</taxon>
        <taxon>Metazoa</taxon>
        <taxon>Spiralia</taxon>
        <taxon>Lophotrochozoa</taxon>
        <taxon>Mollusca</taxon>
        <taxon>Gastropoda</taxon>
        <taxon>Heterobranchia</taxon>
        <taxon>Euthyneura</taxon>
        <taxon>Panpulmonata</taxon>
        <taxon>Eupulmonata</taxon>
        <taxon>Stylommatophora</taxon>
        <taxon>Helicina</taxon>
        <taxon>Arionoidea</taxon>
        <taxon>Arionidae</taxon>
        <taxon>Arion</taxon>
    </lineage>
</organism>
<evidence type="ECO:0000313" key="1">
    <source>
        <dbReference type="EMBL" id="CEK50961.1"/>
    </source>
</evidence>
<protein>
    <submittedName>
        <fullName evidence="1">Uncharacterized protein</fullName>
    </submittedName>
</protein>
<accession>A0A0B6Y569</accession>
<name>A0A0B6Y569_9EUPU</name>
<gene>
    <name evidence="1" type="primary">ORF12108</name>
</gene>
<proteinExistence type="predicted"/>
<reference evidence="1" key="1">
    <citation type="submission" date="2014-12" db="EMBL/GenBank/DDBJ databases">
        <title>Insight into the proteome of Arion vulgaris.</title>
        <authorList>
            <person name="Aradska J."/>
            <person name="Bulat T."/>
            <person name="Smidak R."/>
            <person name="Sarate P."/>
            <person name="Gangsoo J."/>
            <person name="Sialana F."/>
            <person name="Bilban M."/>
            <person name="Lubec G."/>
        </authorList>
    </citation>
    <scope>NUCLEOTIDE SEQUENCE</scope>
    <source>
        <tissue evidence="1">Skin</tissue>
    </source>
</reference>
<dbReference type="EMBL" id="HACG01004096">
    <property type="protein sequence ID" value="CEK50961.1"/>
    <property type="molecule type" value="Transcribed_RNA"/>
</dbReference>
<dbReference type="AlphaFoldDB" id="A0A0B6Y569"/>